<dbReference type="CDD" id="cd02855">
    <property type="entry name" value="E_set_GBE_prok_N"/>
    <property type="match status" value="1"/>
</dbReference>
<dbReference type="SUPFAM" id="SSF81296">
    <property type="entry name" value="E set domains"/>
    <property type="match status" value="1"/>
</dbReference>
<comment type="similarity">
    <text evidence="3 9">Belongs to the glycosyl hydrolase 13 family. GlgB subfamily.</text>
</comment>
<dbReference type="GO" id="GO:0003844">
    <property type="term" value="F:1,4-alpha-glucan branching enzyme activity"/>
    <property type="evidence" value="ECO:0007669"/>
    <property type="project" value="UniProtKB-EC"/>
</dbReference>
<dbReference type="NCBIfam" id="TIGR01515">
    <property type="entry name" value="branching_enzym"/>
    <property type="match status" value="1"/>
</dbReference>
<evidence type="ECO:0000256" key="3">
    <source>
        <dbReference type="ARBA" id="ARBA00009000"/>
    </source>
</evidence>
<evidence type="ECO:0000256" key="2">
    <source>
        <dbReference type="ARBA" id="ARBA00004964"/>
    </source>
</evidence>
<dbReference type="InterPro" id="IPR044143">
    <property type="entry name" value="GlgB_N_E_set_prok"/>
</dbReference>
<dbReference type="PIRSF" id="PIRSF000463">
    <property type="entry name" value="GlgB"/>
    <property type="match status" value="1"/>
</dbReference>
<dbReference type="EC" id="2.4.1.18" evidence="9"/>
<dbReference type="Gene3D" id="3.20.20.80">
    <property type="entry name" value="Glycosidases"/>
    <property type="match status" value="1"/>
</dbReference>
<dbReference type="InterPro" id="IPR037439">
    <property type="entry name" value="Branching_enzy"/>
</dbReference>
<dbReference type="InterPro" id="IPR017853">
    <property type="entry name" value="GH"/>
</dbReference>
<comment type="function">
    <text evidence="9">Catalyzes the formation of the alpha-1,6-glucosidic linkages in glycogen by scission of a 1,4-alpha-linked oligosaccharide from growing alpha-1,4-glucan chains and the subsequent attachment of the oligosaccharide to the alpha-1,6 position.</text>
</comment>
<keyword evidence="6 9" id="KW-0808">Transferase</keyword>
<dbReference type="SUPFAM" id="SSF51011">
    <property type="entry name" value="Glycosyl hydrolase domain"/>
    <property type="match status" value="1"/>
</dbReference>
<dbReference type="InterPro" id="IPR013783">
    <property type="entry name" value="Ig-like_fold"/>
</dbReference>
<dbReference type="InterPro" id="IPR054169">
    <property type="entry name" value="GlgB_N"/>
</dbReference>
<keyword evidence="12" id="KW-1185">Reference proteome</keyword>
<dbReference type="InterPro" id="IPR013780">
    <property type="entry name" value="Glyco_hydro_b"/>
</dbReference>
<dbReference type="NCBIfam" id="NF008967">
    <property type="entry name" value="PRK12313.1"/>
    <property type="match status" value="1"/>
</dbReference>
<evidence type="ECO:0000256" key="9">
    <source>
        <dbReference type="HAMAP-Rule" id="MF_00685"/>
    </source>
</evidence>
<keyword evidence="8 9" id="KW-0119">Carbohydrate metabolism</keyword>
<dbReference type="Pfam" id="PF22019">
    <property type="entry name" value="GlgB_N"/>
    <property type="match status" value="1"/>
</dbReference>
<comment type="pathway">
    <text evidence="2 9">Glycan biosynthesis; glycogen biosynthesis.</text>
</comment>
<protein>
    <recommendedName>
        <fullName evidence="9">1,4-alpha-glucan branching enzyme GlgB</fullName>
        <ecNumber evidence="9">2.4.1.18</ecNumber>
    </recommendedName>
    <alternativeName>
        <fullName evidence="9">1,4-alpha-D-glucan:1,4-alpha-D-glucan 6-glucosyl-transferase</fullName>
    </alternativeName>
    <alternativeName>
        <fullName evidence="9">Alpha-(1-&gt;4)-glucan branching enzyme</fullName>
    </alternativeName>
    <alternativeName>
        <fullName evidence="9">Glycogen branching enzyme</fullName>
        <shortName evidence="9">BE</shortName>
    </alternativeName>
</protein>
<evidence type="ECO:0000256" key="8">
    <source>
        <dbReference type="ARBA" id="ARBA00023277"/>
    </source>
</evidence>
<dbReference type="InterPro" id="IPR006047">
    <property type="entry name" value="GH13_cat_dom"/>
</dbReference>
<dbReference type="InterPro" id="IPR004193">
    <property type="entry name" value="Glyco_hydro_13_N"/>
</dbReference>
<comment type="catalytic activity">
    <reaction evidence="1 9">
        <text>Transfers a segment of a (1-&gt;4)-alpha-D-glucan chain to a primary hydroxy group in a similar glucan chain.</text>
        <dbReference type="EC" id="2.4.1.18"/>
    </reaction>
</comment>
<evidence type="ECO:0000259" key="10">
    <source>
        <dbReference type="SMART" id="SM00642"/>
    </source>
</evidence>
<dbReference type="HAMAP" id="MF_00685">
    <property type="entry name" value="GlgB"/>
    <property type="match status" value="1"/>
</dbReference>
<comment type="caution">
    <text evidence="11">The sequence shown here is derived from an EMBL/GenBank/DDBJ whole genome shotgun (WGS) entry which is preliminary data.</text>
</comment>
<name>A0ABV6VQS6_9ACTN</name>
<dbReference type="PANTHER" id="PTHR43651:SF3">
    <property type="entry name" value="1,4-ALPHA-GLUCAN-BRANCHING ENZYME"/>
    <property type="match status" value="1"/>
</dbReference>
<evidence type="ECO:0000313" key="11">
    <source>
        <dbReference type="EMBL" id="MFC1416094.1"/>
    </source>
</evidence>
<evidence type="ECO:0000256" key="7">
    <source>
        <dbReference type="ARBA" id="ARBA00023056"/>
    </source>
</evidence>
<dbReference type="NCBIfam" id="NF003811">
    <property type="entry name" value="PRK05402.1"/>
    <property type="match status" value="1"/>
</dbReference>
<comment type="subunit">
    <text evidence="9">Monomer.</text>
</comment>
<dbReference type="Gene3D" id="2.60.40.10">
    <property type="entry name" value="Immunoglobulins"/>
    <property type="match status" value="2"/>
</dbReference>
<dbReference type="Pfam" id="PF02922">
    <property type="entry name" value="CBM_48"/>
    <property type="match status" value="1"/>
</dbReference>
<proteinExistence type="inferred from homology"/>
<keyword evidence="5 9" id="KW-0328">Glycosyltransferase</keyword>
<dbReference type="Gene3D" id="2.60.40.1180">
    <property type="entry name" value="Golgi alpha-mannosidase II"/>
    <property type="match status" value="1"/>
</dbReference>
<keyword evidence="4 9" id="KW-0321">Glycogen metabolism</keyword>
<organism evidence="11 12">
    <name type="scientific">Streptacidiphilus cavernicola</name>
    <dbReference type="NCBI Taxonomy" id="3342716"/>
    <lineage>
        <taxon>Bacteria</taxon>
        <taxon>Bacillati</taxon>
        <taxon>Actinomycetota</taxon>
        <taxon>Actinomycetes</taxon>
        <taxon>Kitasatosporales</taxon>
        <taxon>Streptomycetaceae</taxon>
        <taxon>Streptacidiphilus</taxon>
    </lineage>
</organism>
<evidence type="ECO:0000313" key="12">
    <source>
        <dbReference type="Proteomes" id="UP001592531"/>
    </source>
</evidence>
<reference evidence="11 12" key="1">
    <citation type="submission" date="2024-09" db="EMBL/GenBank/DDBJ databases">
        <authorList>
            <person name="Lee S.D."/>
        </authorList>
    </citation>
    <scope>NUCLEOTIDE SEQUENCE [LARGE SCALE GENOMIC DNA]</scope>
    <source>
        <strain evidence="11 12">N8-3</strain>
    </source>
</reference>
<dbReference type="SUPFAM" id="SSF51445">
    <property type="entry name" value="(Trans)glycosidases"/>
    <property type="match status" value="1"/>
</dbReference>
<evidence type="ECO:0000256" key="6">
    <source>
        <dbReference type="ARBA" id="ARBA00022679"/>
    </source>
</evidence>
<dbReference type="EMBL" id="JBHFAB010000003">
    <property type="protein sequence ID" value="MFC1416094.1"/>
    <property type="molecule type" value="Genomic_DNA"/>
</dbReference>
<dbReference type="CDD" id="cd11322">
    <property type="entry name" value="AmyAc_Glg_BE"/>
    <property type="match status" value="1"/>
</dbReference>
<sequence>MNHPASGERAPTRALLAGVHPDPHSLLGPHPDPDGVVLRVLCPRAEQVTAVAGRCRVRLRPEGHGLFTGLLPGRGAPDYQLEVADGDRVRRVDDPYRFPPTVGPEDLELIAGGRHRRLWRVLGAHTRELPAAGRTVAGTAFAVWAPGARGVRLSGDFNGWLGAGHPMRRLGESGVWELFVPGAGDGARYTYEVLGPDGVWQQKADPLATAAERPPSTASLVCTPRHAWGDAGWMGRRDRSDPRAAPTSVYEVHLGSWRAGLGYRELARELPRYVKDLGFSHVEFMPVAEHPFAGSWGYQVTSYYAPTARLGSPDDFRLLVDALHRAGVGVLLDWVPGYFPRDDWALARFDGSALYETADSADRNRDGADTLAFDYARPQVRDFLIANALFWCEEFHVDGLRVDAPASMLYRGRPGAPRGWAPDGWEVREDPDAAALLRELNTVLHRRFPGVATIAGACASWAGVTAPVESGGLGFDFGWNAGWAHDTLAYLQEDPVHRQFHHGRMTSPMRYAYAERHILPVSHDDLVHGRGSLLAQIPGDPWQKFATLRAYLAFQWAQPGRKLLFMGQELGQPDEWWHEGELGWDLPEIPGQPGERHRGVRTLVRDLNRLQRSVPALWQRDDSPDGFDWIAEDAAQENMLAFVRHDAAGEPLVCVYNFCPVPRTGLRLPLPRAGRWQEVLNTDSHYYGGTGTGNQGAITAEPGPVPGTARTTLLLPALAALWLRPGDPAPPCADQK</sequence>
<comment type="caution">
    <text evidence="9">Lacks conserved residue(s) required for the propagation of feature annotation.</text>
</comment>
<dbReference type="InterPro" id="IPR014756">
    <property type="entry name" value="Ig_E-set"/>
</dbReference>
<evidence type="ECO:0000256" key="4">
    <source>
        <dbReference type="ARBA" id="ARBA00022600"/>
    </source>
</evidence>
<dbReference type="Pfam" id="PF02806">
    <property type="entry name" value="Alpha-amylase_C"/>
    <property type="match status" value="1"/>
</dbReference>
<evidence type="ECO:0000256" key="5">
    <source>
        <dbReference type="ARBA" id="ARBA00022676"/>
    </source>
</evidence>
<dbReference type="InterPro" id="IPR006407">
    <property type="entry name" value="GlgB"/>
</dbReference>
<dbReference type="SMART" id="SM00642">
    <property type="entry name" value="Aamy"/>
    <property type="match status" value="1"/>
</dbReference>
<feature type="domain" description="Glycosyl hydrolase family 13 catalytic" evidence="10">
    <location>
        <begin position="251"/>
        <end position="605"/>
    </location>
</feature>
<feature type="active site" description="Nucleophile" evidence="9">
    <location>
        <position position="403"/>
    </location>
</feature>
<gene>
    <name evidence="9 11" type="primary">glgB</name>
    <name evidence="11" type="ORF">ACEZDE_05505</name>
</gene>
<evidence type="ECO:0000256" key="1">
    <source>
        <dbReference type="ARBA" id="ARBA00000826"/>
    </source>
</evidence>
<accession>A0ABV6VQS6</accession>
<dbReference type="InterPro" id="IPR006048">
    <property type="entry name" value="A-amylase/branching_C"/>
</dbReference>
<dbReference type="PANTHER" id="PTHR43651">
    <property type="entry name" value="1,4-ALPHA-GLUCAN-BRANCHING ENZYME"/>
    <property type="match status" value="1"/>
</dbReference>
<keyword evidence="7 9" id="KW-0320">Glycogen biosynthesis</keyword>
<dbReference type="Proteomes" id="UP001592531">
    <property type="component" value="Unassembled WGS sequence"/>
</dbReference>
<dbReference type="RefSeq" id="WP_380532968.1">
    <property type="nucleotide sequence ID" value="NZ_JBHFAB010000003.1"/>
</dbReference>